<dbReference type="InterPro" id="IPR036163">
    <property type="entry name" value="HMA_dom_sf"/>
</dbReference>
<name>A0A447PKE9_SALET</name>
<sequence>MQFHIDDMTCGGCASTVKKTILTLDANATVRTDPATRLVDVETSLSAEQIAAALQKAGSRRAKGNRQGRSVWRQAGRDTLATLRFSLCEIIPIKNVTNHVPVSFVNNM</sequence>
<evidence type="ECO:0000259" key="1">
    <source>
        <dbReference type="PROSITE" id="PS50846"/>
    </source>
</evidence>
<proteinExistence type="predicted"/>
<dbReference type="GO" id="GO:0046872">
    <property type="term" value="F:metal ion binding"/>
    <property type="evidence" value="ECO:0007669"/>
    <property type="project" value="InterPro"/>
</dbReference>
<accession>A0A447PKE9</accession>
<dbReference type="SUPFAM" id="SSF55008">
    <property type="entry name" value="HMA, heavy metal-associated domain"/>
    <property type="match status" value="1"/>
</dbReference>
<dbReference type="InterPro" id="IPR006121">
    <property type="entry name" value="HMA_dom"/>
</dbReference>
<dbReference type="AlphaFoldDB" id="A0A447PKE9"/>
<protein>
    <submittedName>
        <fullName evidence="2">Heavy-metal-associated domain-containing protein</fullName>
    </submittedName>
</protein>
<dbReference type="PROSITE" id="PS50846">
    <property type="entry name" value="HMA_2"/>
    <property type="match status" value="1"/>
</dbReference>
<dbReference type="EMBL" id="LR134149">
    <property type="protein sequence ID" value="VEA38806.1"/>
    <property type="molecule type" value="Genomic_DNA"/>
</dbReference>
<dbReference type="Pfam" id="PF00403">
    <property type="entry name" value="HMA"/>
    <property type="match status" value="1"/>
</dbReference>
<dbReference type="Gene3D" id="3.30.70.100">
    <property type="match status" value="1"/>
</dbReference>
<feature type="domain" description="HMA" evidence="1">
    <location>
        <begin position="1"/>
        <end position="62"/>
    </location>
</feature>
<gene>
    <name evidence="2" type="ORF">NCTC8272_02912</name>
</gene>
<dbReference type="CDD" id="cd00371">
    <property type="entry name" value="HMA"/>
    <property type="match status" value="1"/>
</dbReference>
<organism evidence="2 3">
    <name type="scientific">Salmonella enterica I</name>
    <dbReference type="NCBI Taxonomy" id="59201"/>
    <lineage>
        <taxon>Bacteria</taxon>
        <taxon>Pseudomonadati</taxon>
        <taxon>Pseudomonadota</taxon>
        <taxon>Gammaproteobacteria</taxon>
        <taxon>Enterobacterales</taxon>
        <taxon>Enterobacteriaceae</taxon>
        <taxon>Salmonella</taxon>
    </lineage>
</organism>
<evidence type="ECO:0000313" key="3">
    <source>
        <dbReference type="Proteomes" id="UP000277214"/>
    </source>
</evidence>
<reference evidence="2 3" key="1">
    <citation type="submission" date="2018-12" db="EMBL/GenBank/DDBJ databases">
        <authorList>
            <consortium name="Pathogen Informatics"/>
        </authorList>
    </citation>
    <scope>NUCLEOTIDE SEQUENCE [LARGE SCALE GENOMIC DNA]</scope>
    <source>
        <strain evidence="2 3">NCTC8272</strain>
    </source>
</reference>
<dbReference type="Proteomes" id="UP000277214">
    <property type="component" value="Chromosome 1"/>
</dbReference>
<evidence type="ECO:0000313" key="2">
    <source>
        <dbReference type="EMBL" id="VEA38806.1"/>
    </source>
</evidence>